<keyword evidence="3 7" id="KW-0255">Endonuclease</keyword>
<dbReference type="AlphaFoldDB" id="A0A7T1L898"/>
<dbReference type="GO" id="GO:0009036">
    <property type="term" value="F:type II site-specific deoxyribonuclease activity"/>
    <property type="evidence" value="ECO:0007669"/>
    <property type="project" value="InterPro"/>
</dbReference>
<comment type="catalytic activity">
    <reaction evidence="5">
        <text>Endonucleolytic cleavage of DNA to give specific double-stranded fragments with terminal 5'-phosphates.</text>
        <dbReference type="EC" id="3.1.21.4"/>
    </reaction>
</comment>
<keyword evidence="1" id="KW-0540">Nuclease</keyword>
<dbReference type="GO" id="GO:0009307">
    <property type="term" value="P:DNA restriction-modification system"/>
    <property type="evidence" value="ECO:0007669"/>
    <property type="project" value="InterPro"/>
</dbReference>
<protein>
    <recommendedName>
        <fullName evidence="6">type II site-specific deoxyribonuclease</fullName>
        <ecNumber evidence="6">3.1.21.4</ecNumber>
    </recommendedName>
</protein>
<dbReference type="EMBL" id="CP065430">
    <property type="protein sequence ID" value="QPO25645.1"/>
    <property type="molecule type" value="Genomic_DNA"/>
</dbReference>
<dbReference type="Pfam" id="PF09520">
    <property type="entry name" value="RE_TdeIII"/>
    <property type="match status" value="1"/>
</dbReference>
<evidence type="ECO:0000256" key="6">
    <source>
        <dbReference type="ARBA" id="ARBA00093790"/>
    </source>
</evidence>
<evidence type="ECO:0000256" key="5">
    <source>
        <dbReference type="ARBA" id="ARBA00093760"/>
    </source>
</evidence>
<dbReference type="EC" id="3.1.21.4" evidence="6"/>
<dbReference type="RefSeq" id="WP_197314992.1">
    <property type="nucleotide sequence ID" value="NZ_CP065430.1"/>
</dbReference>
<sequence>MNDTELLIKNIVVDEFSKLLKNIENDFNINYVKKQYNFLLNQMDNNILANMVFVSSFESKSGFAIEAVAKKIAILKFGKENVPTIVNPKGIPYSPKNEENINGQIIVTNIDTDNSKLRGFITSYRARNMAKGRGKTRVESKVTQETKRELCEFASQFVDGCVHIKPVDLAFFDGEQWNLLELKAGGDLDSSNAPSNIEKLLTIYACLNEADANIYFATLYNKDGEGKTWKGAVKKHMAYPEMFLIGKDFWNKILPDSINFERFTELYRIALDELDLNKRILNMISETIEHE</sequence>
<evidence type="ECO:0000256" key="4">
    <source>
        <dbReference type="ARBA" id="ARBA00022801"/>
    </source>
</evidence>
<gene>
    <name evidence="7" type="ORF">I5V48_06430</name>
</gene>
<accession>A0A7T1L898</accession>
<keyword evidence="2" id="KW-0680">Restriction system</keyword>
<evidence type="ECO:0000313" key="8">
    <source>
        <dbReference type="Proteomes" id="UP000594569"/>
    </source>
</evidence>
<dbReference type="InterPro" id="IPR019045">
    <property type="entry name" value="Restrct_endonuc_II_HinfI"/>
</dbReference>
<reference evidence="7 8" key="1">
    <citation type="submission" date="2020-12" db="EMBL/GenBank/DDBJ databases">
        <title>Nonconservative transfer and diversity of a new family of integrative and conjugative elements associated with antibiotic resistance in zoonotic pathogen Streptococcus suis.</title>
        <authorList>
            <person name="Huang J."/>
        </authorList>
    </citation>
    <scope>NUCLEOTIDE SEQUENCE [LARGE SCALE GENOMIC DNA]</scope>
    <source>
        <strain evidence="7 8">YZDH1</strain>
    </source>
</reference>
<keyword evidence="4" id="KW-0378">Hydrolase</keyword>
<evidence type="ECO:0000313" key="7">
    <source>
        <dbReference type="EMBL" id="QPO25645.1"/>
    </source>
</evidence>
<name>A0A7T1L898_STRSU</name>
<evidence type="ECO:0000256" key="3">
    <source>
        <dbReference type="ARBA" id="ARBA00022759"/>
    </source>
</evidence>
<dbReference type="GO" id="GO:0003677">
    <property type="term" value="F:DNA binding"/>
    <property type="evidence" value="ECO:0007669"/>
    <property type="project" value="InterPro"/>
</dbReference>
<evidence type="ECO:0000256" key="2">
    <source>
        <dbReference type="ARBA" id="ARBA00022747"/>
    </source>
</evidence>
<evidence type="ECO:0000256" key="1">
    <source>
        <dbReference type="ARBA" id="ARBA00022722"/>
    </source>
</evidence>
<proteinExistence type="predicted"/>
<dbReference type="Proteomes" id="UP000594569">
    <property type="component" value="Chromosome"/>
</dbReference>
<organism evidence="7 8">
    <name type="scientific">Streptococcus suis</name>
    <dbReference type="NCBI Taxonomy" id="1307"/>
    <lineage>
        <taxon>Bacteria</taxon>
        <taxon>Bacillati</taxon>
        <taxon>Bacillota</taxon>
        <taxon>Bacilli</taxon>
        <taxon>Lactobacillales</taxon>
        <taxon>Streptococcaceae</taxon>
        <taxon>Streptococcus</taxon>
    </lineage>
</organism>